<protein>
    <submittedName>
        <fullName evidence="2">Uncharacterized protein</fullName>
    </submittedName>
</protein>
<name>A0A7H8QNL2_TALRU</name>
<dbReference type="Proteomes" id="UP000509510">
    <property type="component" value="Chromosome II"/>
</dbReference>
<dbReference type="KEGG" id="trg:TRUGW13939_02654"/>
<organism evidence="2 3">
    <name type="scientific">Talaromyces rugulosus</name>
    <name type="common">Penicillium rugulosum</name>
    <dbReference type="NCBI Taxonomy" id="121627"/>
    <lineage>
        <taxon>Eukaryota</taxon>
        <taxon>Fungi</taxon>
        <taxon>Dikarya</taxon>
        <taxon>Ascomycota</taxon>
        <taxon>Pezizomycotina</taxon>
        <taxon>Eurotiomycetes</taxon>
        <taxon>Eurotiomycetidae</taxon>
        <taxon>Eurotiales</taxon>
        <taxon>Trichocomaceae</taxon>
        <taxon>Talaromyces</taxon>
        <taxon>Talaromyces sect. Islandici</taxon>
    </lineage>
</organism>
<dbReference type="RefSeq" id="XP_035341738.1">
    <property type="nucleotide sequence ID" value="XM_035485845.1"/>
</dbReference>
<feature type="region of interest" description="Disordered" evidence="1">
    <location>
        <begin position="28"/>
        <end position="55"/>
    </location>
</feature>
<dbReference type="AlphaFoldDB" id="A0A7H8QNL2"/>
<reference evidence="3" key="1">
    <citation type="submission" date="2020-06" db="EMBL/GenBank/DDBJ databases">
        <title>A chromosome-scale genome assembly of Talaromyces rugulosus W13939.</title>
        <authorList>
            <person name="Wang B."/>
            <person name="Guo L."/>
            <person name="Ye K."/>
            <person name="Wang L."/>
        </authorList>
    </citation>
    <scope>NUCLEOTIDE SEQUENCE [LARGE SCALE GENOMIC DNA]</scope>
    <source>
        <strain evidence="3">W13939</strain>
    </source>
</reference>
<gene>
    <name evidence="2" type="ORF">TRUGW13939_02654</name>
</gene>
<evidence type="ECO:0000256" key="1">
    <source>
        <dbReference type="SAM" id="MobiDB-lite"/>
    </source>
</evidence>
<feature type="compositionally biased region" description="Basic and acidic residues" evidence="1">
    <location>
        <begin position="44"/>
        <end position="55"/>
    </location>
</feature>
<sequence length="120" mass="13553">MAGTETIIEEPRTVRETLRAYDVLETGVETSSVPSQNASQQPVRSERNWPSDWRRMPAYHETSRTHRISDRSAGQDLVESGIVVAMFSGVWMMGTLNRIWRATGGKLNGQIMRYPVGGDW</sequence>
<proteinExistence type="predicted"/>
<evidence type="ECO:0000313" key="3">
    <source>
        <dbReference type="Proteomes" id="UP000509510"/>
    </source>
</evidence>
<dbReference type="EMBL" id="CP055899">
    <property type="protein sequence ID" value="QKX55560.1"/>
    <property type="molecule type" value="Genomic_DNA"/>
</dbReference>
<keyword evidence="3" id="KW-1185">Reference proteome</keyword>
<dbReference type="OrthoDB" id="5201563at2759"/>
<accession>A0A7H8QNL2</accession>
<feature type="compositionally biased region" description="Polar residues" evidence="1">
    <location>
        <begin position="28"/>
        <end position="43"/>
    </location>
</feature>
<dbReference type="GeneID" id="55990161"/>
<evidence type="ECO:0000313" key="2">
    <source>
        <dbReference type="EMBL" id="QKX55560.1"/>
    </source>
</evidence>